<reference evidence="1 2" key="1">
    <citation type="journal article" date="2013" name="Proc. Natl. Acad. Sci. U.S.A.">
        <title>Twelve previously unknown phage genera are ubiquitous in global oceans.</title>
        <authorList>
            <person name="Holmfeldt K."/>
            <person name="Solonenko N."/>
            <person name="Shah M."/>
            <person name="Corrier K."/>
            <person name="Riemann L."/>
            <person name="Verberkmoes N.C."/>
            <person name="Sullivan M.B."/>
        </authorList>
    </citation>
    <scope>NUCLEOTIDE SEQUENCE [LARGE SCALE GENOMIC DNA]</scope>
    <source>
        <strain evidence="1">Phi19:1</strain>
    </source>
</reference>
<name>R9ZXQ1_9CAUD</name>
<evidence type="ECO:0000313" key="2">
    <source>
        <dbReference type="Proteomes" id="UP000014730"/>
    </source>
</evidence>
<proteinExistence type="predicted"/>
<dbReference type="GeneID" id="16880866"/>
<keyword evidence="2" id="KW-1185">Reference proteome</keyword>
<reference evidence="2" key="2">
    <citation type="submission" date="2013-03" db="EMBL/GenBank/DDBJ databases">
        <title>The Cellulophaga phages: a novel, diverse, and globally ubiquitous model system.</title>
        <authorList>
            <person name="Holmfeldt K."/>
            <person name="Solonenko N."/>
            <person name="Shah M."/>
            <person name="Corrier K."/>
            <person name="Riemann L."/>
            <person name="VerBerkmoes N.C."/>
            <person name="Sullivan M.B."/>
        </authorList>
    </citation>
    <scope>NUCLEOTIDE SEQUENCE [LARGE SCALE GENOMIC DNA]</scope>
</reference>
<dbReference type="EMBL" id="KC821607">
    <property type="protein sequence ID" value="AGO47305.1"/>
    <property type="molecule type" value="Genomic_DNA"/>
</dbReference>
<dbReference type="KEGG" id="vg:16880866"/>
<dbReference type="Proteomes" id="UP000014730">
    <property type="component" value="Segment"/>
</dbReference>
<sequence>MEETKELHTRNKCNKLVMQNEFVKYFKLYKKVKSNLDHYVNMRGSSFGVGVGTDEYAIKWQGNQMRLEILEAFLEGRNPNWYFAYYLNNEERERRNKSYCE</sequence>
<evidence type="ECO:0000313" key="1">
    <source>
        <dbReference type="EMBL" id="AGO47305.1"/>
    </source>
</evidence>
<gene>
    <name evidence="1" type="ORF">Phi19:1_gp015</name>
</gene>
<organism evidence="1 2">
    <name type="scientific">Cellulophaga phage phi19:1</name>
    <dbReference type="NCBI Taxonomy" id="1327970"/>
    <lineage>
        <taxon>Viruses</taxon>
        <taxon>Duplodnaviria</taxon>
        <taxon>Heunggongvirae</taxon>
        <taxon>Uroviricota</taxon>
        <taxon>Caudoviricetes</taxon>
        <taxon>Assiduviridae</taxon>
        <taxon>Cellubavirus</taxon>
        <taxon>Cellubavirus phi19una</taxon>
    </lineage>
</organism>
<dbReference type="RefSeq" id="YP_008241708.1">
    <property type="nucleotide sequence ID" value="NC_021799.1"/>
</dbReference>
<accession>R9ZXQ1</accession>
<dbReference type="OrthoDB" id="34349at10239"/>
<protein>
    <submittedName>
        <fullName evidence="1">Uncharacterized protein</fullName>
    </submittedName>
</protein>